<gene>
    <name evidence="1" type="ORF">PFY00_12775</name>
</gene>
<comment type="caution">
    <text evidence="1">The sequence shown here is derived from an EMBL/GenBank/DDBJ whole genome shotgun (WGS) entry which is preliminary data.</text>
</comment>
<protein>
    <submittedName>
        <fullName evidence="1">Uncharacterized protein</fullName>
    </submittedName>
</protein>
<accession>A0ABT4XUH0</accession>
<dbReference type="Proteomes" id="UP001210720">
    <property type="component" value="Unassembled WGS sequence"/>
</dbReference>
<evidence type="ECO:0000313" key="2">
    <source>
        <dbReference type="Proteomes" id="UP001210720"/>
    </source>
</evidence>
<reference evidence="1 2" key="1">
    <citation type="submission" date="2023-01" db="EMBL/GenBank/DDBJ databases">
        <title>Thalassococcus onchidii sp. nov., isolated from a marine invertebrate from the South China Sea.</title>
        <authorList>
            <person name="Xu S."/>
            <person name="Liu Z."/>
            <person name="Xu Y."/>
        </authorList>
    </citation>
    <scope>NUCLEOTIDE SEQUENCE [LARGE SCALE GENOMIC DNA]</scope>
    <source>
        <strain evidence="1 2">KCTC 32084</strain>
    </source>
</reference>
<evidence type="ECO:0000313" key="1">
    <source>
        <dbReference type="EMBL" id="MDA7425604.1"/>
    </source>
</evidence>
<sequence>MYWEVCEDFVNLAKQILDEEDASVFQESAPVSASCLSKVAAEKKSTELLHHLISCAQKSFQDGFAIRGEAIVSAALKAATGQKWIKKSELTPFLNVNMLDTIQFDMELET</sequence>
<keyword evidence="2" id="KW-1185">Reference proteome</keyword>
<organism evidence="1 2">
    <name type="scientific">Thalassococcus lentus</name>
    <dbReference type="NCBI Taxonomy" id="1210524"/>
    <lineage>
        <taxon>Bacteria</taxon>
        <taxon>Pseudomonadati</taxon>
        <taxon>Pseudomonadota</taxon>
        <taxon>Alphaproteobacteria</taxon>
        <taxon>Rhodobacterales</taxon>
        <taxon>Roseobacteraceae</taxon>
        <taxon>Thalassococcus</taxon>
    </lineage>
</organism>
<dbReference type="RefSeq" id="WP_271432966.1">
    <property type="nucleotide sequence ID" value="NZ_JAQIOY010000004.1"/>
</dbReference>
<dbReference type="EMBL" id="JAQIOY010000004">
    <property type="protein sequence ID" value="MDA7425604.1"/>
    <property type="molecule type" value="Genomic_DNA"/>
</dbReference>
<proteinExistence type="predicted"/>
<name>A0ABT4XUH0_9RHOB</name>